<evidence type="ECO:0000313" key="1">
    <source>
        <dbReference type="EMBL" id="SEJ35517.1"/>
    </source>
</evidence>
<evidence type="ECO:0008006" key="3">
    <source>
        <dbReference type="Google" id="ProtNLM"/>
    </source>
</evidence>
<organism evidence="1 2">
    <name type="scientific">Propionispira arboris</name>
    <dbReference type="NCBI Taxonomy" id="84035"/>
    <lineage>
        <taxon>Bacteria</taxon>
        <taxon>Bacillati</taxon>
        <taxon>Bacillota</taxon>
        <taxon>Negativicutes</taxon>
        <taxon>Selenomonadales</taxon>
        <taxon>Selenomonadaceae</taxon>
        <taxon>Propionispira</taxon>
    </lineage>
</organism>
<dbReference type="Proteomes" id="UP000199662">
    <property type="component" value="Unassembled WGS sequence"/>
</dbReference>
<keyword evidence="2" id="KW-1185">Reference proteome</keyword>
<protein>
    <recommendedName>
        <fullName evidence="3">Phage portal protein, SPP1 Gp6-like</fullName>
    </recommendedName>
</protein>
<gene>
    <name evidence="1" type="ORF">SAMN05660742_10686</name>
</gene>
<dbReference type="RefSeq" id="WP_091830661.1">
    <property type="nucleotide sequence ID" value="NZ_FNZK01000006.1"/>
</dbReference>
<dbReference type="EMBL" id="FNZK01000006">
    <property type="protein sequence ID" value="SEJ35517.1"/>
    <property type="molecule type" value="Genomic_DNA"/>
</dbReference>
<evidence type="ECO:0000313" key="2">
    <source>
        <dbReference type="Proteomes" id="UP000199662"/>
    </source>
</evidence>
<proteinExistence type="predicted"/>
<reference evidence="1 2" key="1">
    <citation type="submission" date="2016-10" db="EMBL/GenBank/DDBJ databases">
        <authorList>
            <person name="de Groot N.N."/>
        </authorList>
    </citation>
    <scope>NUCLEOTIDE SEQUENCE [LARGE SCALE GENOMIC DNA]</scope>
    <source>
        <strain evidence="1 2">DSM 2179</strain>
    </source>
</reference>
<accession>A0A1H6Y8Y8</accession>
<dbReference type="STRING" id="84035.SAMN05660742_10686"/>
<sequence length="477" mass="54097">MRPRQKKKARQMTEYEIVKNAVPFGGGIPDKYIFLKDAYAGTGGFEDGEYLVPHPRESMGKYVRRRFMAYYCNYLKPCIEAHVNPIFKEPPVREYTKNALFDGFLQNVDGKGTRLDRFMKRVADRAKLFGCVFGVVDNFSKTEEDLAAALKNRQYPFIYIVKPDQVRAWAMDRFGNLSLLKYTMKYTDVVDGNKMQKTVTWTWTAEQWIREDEHGKTDGVNTIGVLPIVPLYGALNDDDENELPQSEYYSIAKTNLAIYNACSELRERNRNQAFSLLIYPIAEDDDYNDANELVVSTTDMLLFKSISGAKPDFITPESGPSEMLLSEIQNMIQEIYRMAERANVTGVQQQTSGLSKEWDNQSSNQTIADFAKNLEAFEEKIAEIFGLYIKTNLAFISKYNDDYGVVDVSTELDKVTKALLLGIGGKFDKEVKKIAARTMLNNQDDKVVNAVIGDIDAQPDDKTYLESETPGANNGNV</sequence>
<dbReference type="AlphaFoldDB" id="A0A1H6Y8Y8"/>
<name>A0A1H6Y8Y8_9FIRM</name>